<dbReference type="GeneID" id="111117195"/>
<feature type="compositionally biased region" description="Basic and acidic residues" evidence="1">
    <location>
        <begin position="54"/>
        <end position="68"/>
    </location>
</feature>
<dbReference type="AlphaFoldDB" id="A0A8B8CB95"/>
<evidence type="ECO:0000313" key="2">
    <source>
        <dbReference type="Proteomes" id="UP000694844"/>
    </source>
</evidence>
<feature type="compositionally biased region" description="Polar residues" evidence="1">
    <location>
        <begin position="20"/>
        <end position="32"/>
    </location>
</feature>
<feature type="compositionally biased region" description="Pro residues" evidence="1">
    <location>
        <begin position="274"/>
        <end position="288"/>
    </location>
</feature>
<name>A0A8B8CB95_CRAVI</name>
<gene>
    <name evidence="3" type="primary">LOC111117195</name>
</gene>
<dbReference type="RefSeq" id="XP_022311976.1">
    <property type="nucleotide sequence ID" value="XM_022456268.1"/>
</dbReference>
<feature type="compositionally biased region" description="Polar residues" evidence="1">
    <location>
        <begin position="224"/>
        <end position="237"/>
    </location>
</feature>
<feature type="compositionally biased region" description="Pro residues" evidence="1">
    <location>
        <begin position="315"/>
        <end position="326"/>
    </location>
</feature>
<feature type="region of interest" description="Disordered" evidence="1">
    <location>
        <begin position="175"/>
        <end position="484"/>
    </location>
</feature>
<feature type="compositionally biased region" description="Basic and acidic residues" evidence="1">
    <location>
        <begin position="9"/>
        <end position="18"/>
    </location>
</feature>
<evidence type="ECO:0000256" key="1">
    <source>
        <dbReference type="SAM" id="MobiDB-lite"/>
    </source>
</evidence>
<dbReference type="KEGG" id="cvn:111117195"/>
<feature type="compositionally biased region" description="Low complexity" evidence="1">
    <location>
        <begin position="397"/>
        <end position="407"/>
    </location>
</feature>
<keyword evidence="2" id="KW-1185">Reference proteome</keyword>
<accession>A0A8B8CB95</accession>
<proteinExistence type="predicted"/>
<sequence>MSTGGSVERNTRTDECNGERGNSQSDNVSENCNGFGLGTTECGESVSDTTFFGESERPLSEETLRDKPNGVSKSELAQLVNYSILKTNSDVQEINPRDRAHRGPVSDFCPSPVAVRINGERKERKSVTFNPDIIFGSDGDFPSQNRSHDPARALLAFLEGLELLANQKASLGRLRDLEQKNVRGPVRAYRPRSPPPPPPPPQPQPPQQPRHLTLQERQEVRQMLRSQQASLPQSDVSSGLKLSQQELQRQLQPDQSTMASGTPASASDASGPLPERPAPPQRPPPPTGRPLWIPVSDGTYAKADGSFTGVRPRKATPPPRPPPPRTAPQYPGEEEGWLTTRSRPLTSTPRRPPRWVSPPPQRPRSPPPPYQGIIVSERPQSPSPPYGEVDVRRAENAVRVVVRSVVPTAPPPPPPRDEGYGSEGSPPTSASDRGVTRPHSVSPFMRSARQRVEQKEEIDEAVSCLLDFGTRDRREPRPQTPAPR</sequence>
<feature type="compositionally biased region" description="Low complexity" evidence="1">
    <location>
        <begin position="240"/>
        <end position="255"/>
    </location>
</feature>
<dbReference type="Proteomes" id="UP000694844">
    <property type="component" value="Chromosome 10"/>
</dbReference>
<evidence type="ECO:0000313" key="3">
    <source>
        <dbReference type="RefSeq" id="XP_022311976.1"/>
    </source>
</evidence>
<organism evidence="2 3">
    <name type="scientific">Crassostrea virginica</name>
    <name type="common">Eastern oyster</name>
    <dbReference type="NCBI Taxonomy" id="6565"/>
    <lineage>
        <taxon>Eukaryota</taxon>
        <taxon>Metazoa</taxon>
        <taxon>Spiralia</taxon>
        <taxon>Lophotrochozoa</taxon>
        <taxon>Mollusca</taxon>
        <taxon>Bivalvia</taxon>
        <taxon>Autobranchia</taxon>
        <taxon>Pteriomorphia</taxon>
        <taxon>Ostreida</taxon>
        <taxon>Ostreoidea</taxon>
        <taxon>Ostreidae</taxon>
        <taxon>Crassostrea</taxon>
    </lineage>
</organism>
<feature type="compositionally biased region" description="Pro residues" evidence="1">
    <location>
        <begin position="192"/>
        <end position="208"/>
    </location>
</feature>
<feature type="compositionally biased region" description="Polar residues" evidence="1">
    <location>
        <begin position="256"/>
        <end position="268"/>
    </location>
</feature>
<feature type="compositionally biased region" description="Low complexity" evidence="1">
    <location>
        <begin position="338"/>
        <end position="349"/>
    </location>
</feature>
<feature type="region of interest" description="Disordered" evidence="1">
    <location>
        <begin position="1"/>
        <end position="72"/>
    </location>
</feature>
<protein>
    <submittedName>
        <fullName evidence="3">Basic salivary proline-rich protein 1-like</fullName>
    </submittedName>
</protein>
<reference evidence="3" key="1">
    <citation type="submission" date="2025-08" db="UniProtKB">
        <authorList>
            <consortium name="RefSeq"/>
        </authorList>
    </citation>
    <scope>IDENTIFICATION</scope>
    <source>
        <tissue evidence="3">Whole sample</tissue>
    </source>
</reference>
<feature type="compositionally biased region" description="Pro residues" evidence="1">
    <location>
        <begin position="355"/>
        <end position="370"/>
    </location>
</feature>
<feature type="compositionally biased region" description="Basic and acidic residues" evidence="1">
    <location>
        <begin position="213"/>
        <end position="222"/>
    </location>
</feature>